<reference evidence="1 2" key="1">
    <citation type="submission" date="2020-03" db="EMBL/GenBank/DDBJ databases">
        <title>Soil Listeria distribution.</title>
        <authorList>
            <person name="Liao J."/>
            <person name="Wiedmann M."/>
        </authorList>
    </citation>
    <scope>NUCLEOTIDE SEQUENCE [LARGE SCALE GENOMIC DNA]</scope>
    <source>
        <strain evidence="1 2">FSL L7-1299</strain>
    </source>
</reference>
<organism evidence="1 2">
    <name type="scientific">Listeria booriae</name>
    <dbReference type="NCBI Taxonomy" id="1552123"/>
    <lineage>
        <taxon>Bacteria</taxon>
        <taxon>Bacillati</taxon>
        <taxon>Bacillota</taxon>
        <taxon>Bacilli</taxon>
        <taxon>Bacillales</taxon>
        <taxon>Listeriaceae</taxon>
        <taxon>Listeria</taxon>
    </lineage>
</organism>
<sequence length="116" mass="13229">MTGEDECEECPVCNEDLNWDLYCNNCRKQFASKDIDEYYQKLCVEAEIEFGVGGQEKMETLYAIVDENNKIAKHCSKGNLAVFSDLNSLIGSCWEYHKPDKTYSIAELGVTKTIHD</sequence>
<dbReference type="RefSeq" id="WP_185434350.1">
    <property type="nucleotide sequence ID" value="NZ_JAARSH010000002.1"/>
</dbReference>
<gene>
    <name evidence="1" type="ORF">HB904_03960</name>
</gene>
<protein>
    <submittedName>
        <fullName evidence="1">Uncharacterized protein</fullName>
    </submittedName>
</protein>
<dbReference type="EMBL" id="JAARSH010000002">
    <property type="protein sequence ID" value="MBC1615327.1"/>
    <property type="molecule type" value="Genomic_DNA"/>
</dbReference>
<evidence type="ECO:0000313" key="2">
    <source>
        <dbReference type="Proteomes" id="UP000574104"/>
    </source>
</evidence>
<accession>A0A842ADD3</accession>
<name>A0A842ADD3_9LIST</name>
<comment type="caution">
    <text evidence="1">The sequence shown here is derived from an EMBL/GenBank/DDBJ whole genome shotgun (WGS) entry which is preliminary data.</text>
</comment>
<dbReference type="AlphaFoldDB" id="A0A842ADD3"/>
<dbReference type="Proteomes" id="UP000574104">
    <property type="component" value="Unassembled WGS sequence"/>
</dbReference>
<proteinExistence type="predicted"/>
<evidence type="ECO:0000313" key="1">
    <source>
        <dbReference type="EMBL" id="MBC1615327.1"/>
    </source>
</evidence>